<dbReference type="GO" id="GO:0008831">
    <property type="term" value="F:dTDP-4-dehydrorhamnose reductase activity"/>
    <property type="evidence" value="ECO:0007669"/>
    <property type="project" value="UniProtKB-EC"/>
</dbReference>
<dbReference type="EC" id="1.1.1.133" evidence="3 6"/>
<dbReference type="RefSeq" id="WP_165120229.1">
    <property type="nucleotide sequence ID" value="NZ_JAAKZG010000011.1"/>
</dbReference>
<feature type="domain" description="RmlD-like substrate binding" evidence="7">
    <location>
        <begin position="1"/>
        <end position="287"/>
    </location>
</feature>
<dbReference type="SUPFAM" id="SSF51735">
    <property type="entry name" value="NAD(P)-binding Rossmann-fold domains"/>
    <property type="match status" value="1"/>
</dbReference>
<gene>
    <name evidence="8" type="primary">rfbD</name>
    <name evidence="8" type="ORF">G6N74_22430</name>
</gene>
<keyword evidence="9" id="KW-1185">Reference proteome</keyword>
<evidence type="ECO:0000313" key="9">
    <source>
        <dbReference type="Proteomes" id="UP000481252"/>
    </source>
</evidence>
<keyword evidence="6" id="KW-0521">NADP</keyword>
<name>A0A7C9VCA6_9HYPH</name>
<comment type="similarity">
    <text evidence="2 6">Belongs to the dTDP-4-dehydrorhamnose reductase family.</text>
</comment>
<proteinExistence type="inferred from homology"/>
<comment type="cofactor">
    <cofactor evidence="6">
        <name>Mg(2+)</name>
        <dbReference type="ChEBI" id="CHEBI:18420"/>
    </cofactor>
    <text evidence="6">Binds 1 Mg(2+) ion per monomer.</text>
</comment>
<dbReference type="PANTHER" id="PTHR10491">
    <property type="entry name" value="DTDP-4-DEHYDRORHAMNOSE REDUCTASE"/>
    <property type="match status" value="1"/>
</dbReference>
<evidence type="ECO:0000259" key="7">
    <source>
        <dbReference type="Pfam" id="PF04321"/>
    </source>
</evidence>
<evidence type="ECO:0000256" key="6">
    <source>
        <dbReference type="RuleBase" id="RU364082"/>
    </source>
</evidence>
<dbReference type="InterPro" id="IPR029903">
    <property type="entry name" value="RmlD-like-bd"/>
</dbReference>
<dbReference type="Proteomes" id="UP000481252">
    <property type="component" value="Unassembled WGS sequence"/>
</dbReference>
<dbReference type="CDD" id="cd05254">
    <property type="entry name" value="dTDP_HR_like_SDR_e"/>
    <property type="match status" value="1"/>
</dbReference>
<dbReference type="Pfam" id="PF04321">
    <property type="entry name" value="RmlD_sub_bind"/>
    <property type="match status" value="1"/>
</dbReference>
<evidence type="ECO:0000313" key="8">
    <source>
        <dbReference type="EMBL" id="NGN43826.1"/>
    </source>
</evidence>
<keyword evidence="6 8" id="KW-0560">Oxidoreductase</keyword>
<sequence>MRILVTGTQGQVVCSLVERAAQMPDVELITVGRPELDLAKPLSVRRAIAAAKPDLIVSAAAYTAVDRAEDEPELAYVVNAIGAASVAEAAVRIGVPIIHLSTDYVFSGDCDRPYREDDDAVPKTIYGYTKLESEHAIASVTPQHIILRTSWVYSPFGANFVKTMLRLAGERDTVSVVSDQWGNPTSALDIADAILRIAPLCVRGNYGVYHLAGTGEINWSGFASHIFRTSGIAGGPFASVREISSADYPTKAKRPLNSRLSTEKFEKTFGWRAPAWQDSVDMVVKRLIPAGRHDEFKPMRHGTGG</sequence>
<dbReference type="InterPro" id="IPR005913">
    <property type="entry name" value="dTDP_dehydrorham_reduct"/>
</dbReference>
<dbReference type="PANTHER" id="PTHR10491:SF4">
    <property type="entry name" value="METHIONINE ADENOSYLTRANSFERASE 2 SUBUNIT BETA"/>
    <property type="match status" value="1"/>
</dbReference>
<evidence type="ECO:0000256" key="4">
    <source>
        <dbReference type="ARBA" id="ARBA00017099"/>
    </source>
</evidence>
<dbReference type="Gene3D" id="3.40.50.720">
    <property type="entry name" value="NAD(P)-binding Rossmann-like Domain"/>
    <property type="match status" value="1"/>
</dbReference>
<reference evidence="8 9" key="1">
    <citation type="submission" date="2020-02" db="EMBL/GenBank/DDBJ databases">
        <title>Genome sequence of the type strain CGMCC 1.15528 of Mesorhizobium zhangyense.</title>
        <authorList>
            <person name="Gao J."/>
            <person name="Sun J."/>
        </authorList>
    </citation>
    <scope>NUCLEOTIDE SEQUENCE [LARGE SCALE GENOMIC DNA]</scope>
    <source>
        <strain evidence="8 9">CGMCC 1.15528</strain>
    </source>
</reference>
<evidence type="ECO:0000256" key="3">
    <source>
        <dbReference type="ARBA" id="ARBA00012929"/>
    </source>
</evidence>
<comment type="catalytic activity">
    <reaction evidence="5 6">
        <text>dTDP-beta-L-rhamnose + NADP(+) = dTDP-4-dehydro-beta-L-rhamnose + NADPH + H(+)</text>
        <dbReference type="Rhea" id="RHEA:21796"/>
        <dbReference type="ChEBI" id="CHEBI:15378"/>
        <dbReference type="ChEBI" id="CHEBI:57510"/>
        <dbReference type="ChEBI" id="CHEBI:57783"/>
        <dbReference type="ChEBI" id="CHEBI:58349"/>
        <dbReference type="ChEBI" id="CHEBI:62830"/>
        <dbReference type="EC" id="1.1.1.133"/>
    </reaction>
</comment>
<protein>
    <recommendedName>
        <fullName evidence="4 6">dTDP-4-dehydrorhamnose reductase</fullName>
        <ecNumber evidence="3 6">1.1.1.133</ecNumber>
    </recommendedName>
</protein>
<comment type="pathway">
    <text evidence="1 6">Carbohydrate biosynthesis; dTDP-L-rhamnose biosynthesis.</text>
</comment>
<evidence type="ECO:0000256" key="5">
    <source>
        <dbReference type="ARBA" id="ARBA00048200"/>
    </source>
</evidence>
<comment type="caution">
    <text evidence="8">The sequence shown here is derived from an EMBL/GenBank/DDBJ whole genome shotgun (WGS) entry which is preliminary data.</text>
</comment>
<comment type="function">
    <text evidence="6">Catalyzes the reduction of dTDP-6-deoxy-L-lyxo-4-hexulose to yield dTDP-L-rhamnose.</text>
</comment>
<dbReference type="Gene3D" id="3.90.25.10">
    <property type="entry name" value="UDP-galactose 4-epimerase, domain 1"/>
    <property type="match status" value="1"/>
</dbReference>
<dbReference type="UniPathway" id="UPA00124"/>
<dbReference type="NCBIfam" id="TIGR01214">
    <property type="entry name" value="rmlD"/>
    <property type="match status" value="1"/>
</dbReference>
<evidence type="ECO:0000256" key="1">
    <source>
        <dbReference type="ARBA" id="ARBA00004781"/>
    </source>
</evidence>
<dbReference type="GO" id="GO:0019305">
    <property type="term" value="P:dTDP-rhamnose biosynthetic process"/>
    <property type="evidence" value="ECO:0007669"/>
    <property type="project" value="UniProtKB-UniPathway"/>
</dbReference>
<dbReference type="InterPro" id="IPR036291">
    <property type="entry name" value="NAD(P)-bd_dom_sf"/>
</dbReference>
<dbReference type="EMBL" id="JAAKZG010000011">
    <property type="protein sequence ID" value="NGN43826.1"/>
    <property type="molecule type" value="Genomic_DNA"/>
</dbReference>
<evidence type="ECO:0000256" key="2">
    <source>
        <dbReference type="ARBA" id="ARBA00010944"/>
    </source>
</evidence>
<organism evidence="8 9">
    <name type="scientific">Mesorhizobium zhangyense</name>
    <dbReference type="NCBI Taxonomy" id="1776730"/>
    <lineage>
        <taxon>Bacteria</taxon>
        <taxon>Pseudomonadati</taxon>
        <taxon>Pseudomonadota</taxon>
        <taxon>Alphaproteobacteria</taxon>
        <taxon>Hyphomicrobiales</taxon>
        <taxon>Phyllobacteriaceae</taxon>
        <taxon>Mesorhizobium</taxon>
    </lineage>
</organism>
<dbReference type="AlphaFoldDB" id="A0A7C9VCA6"/>
<accession>A0A7C9VCA6</accession>